<feature type="compositionally biased region" description="Low complexity" evidence="7">
    <location>
        <begin position="260"/>
        <end position="272"/>
    </location>
</feature>
<evidence type="ECO:0000256" key="6">
    <source>
        <dbReference type="PROSITE-ProRule" id="PRU00176"/>
    </source>
</evidence>
<dbReference type="Pfam" id="PF00076">
    <property type="entry name" value="RRM_1"/>
    <property type="match status" value="2"/>
</dbReference>
<feature type="compositionally biased region" description="Polar residues" evidence="7">
    <location>
        <begin position="549"/>
        <end position="571"/>
    </location>
</feature>
<dbReference type="SMART" id="SM00360">
    <property type="entry name" value="RRM"/>
    <property type="match status" value="2"/>
</dbReference>
<feature type="compositionally biased region" description="Low complexity" evidence="7">
    <location>
        <begin position="188"/>
        <end position="202"/>
    </location>
</feature>
<comment type="subcellular location">
    <subcellularLocation>
        <location evidence="1">Nucleus</location>
    </subcellularLocation>
</comment>
<evidence type="ECO:0000256" key="1">
    <source>
        <dbReference type="ARBA" id="ARBA00004123"/>
    </source>
</evidence>
<evidence type="ECO:0000256" key="7">
    <source>
        <dbReference type="SAM" id="MobiDB-lite"/>
    </source>
</evidence>
<evidence type="ECO:0000259" key="8">
    <source>
        <dbReference type="PROSITE" id="PS50102"/>
    </source>
</evidence>
<keyword evidence="2" id="KW-0507">mRNA processing</keyword>
<gene>
    <name evidence="9" type="ORF">ODALV1_LOCUS5420</name>
</gene>
<evidence type="ECO:0000256" key="4">
    <source>
        <dbReference type="ARBA" id="ARBA00022884"/>
    </source>
</evidence>
<proteinExistence type="predicted"/>
<keyword evidence="5" id="KW-0539">Nucleus</keyword>
<keyword evidence="4 6" id="KW-0694">RNA-binding</keyword>
<dbReference type="InterPro" id="IPR000504">
    <property type="entry name" value="RRM_dom"/>
</dbReference>
<name>A0ABP1Q0Q2_9HEXA</name>
<evidence type="ECO:0000256" key="3">
    <source>
        <dbReference type="ARBA" id="ARBA00022737"/>
    </source>
</evidence>
<feature type="region of interest" description="Disordered" evidence="7">
    <location>
        <begin position="442"/>
        <end position="528"/>
    </location>
</feature>
<keyword evidence="3" id="KW-0677">Repeat</keyword>
<feature type="compositionally biased region" description="Gly residues" evidence="7">
    <location>
        <begin position="448"/>
        <end position="458"/>
    </location>
</feature>
<evidence type="ECO:0000313" key="10">
    <source>
        <dbReference type="Proteomes" id="UP001642540"/>
    </source>
</evidence>
<dbReference type="InterPro" id="IPR035979">
    <property type="entry name" value="RBD_domain_sf"/>
</dbReference>
<dbReference type="SUPFAM" id="SSF54928">
    <property type="entry name" value="RNA-binding domain, RBD"/>
    <property type="match status" value="1"/>
</dbReference>
<dbReference type="PANTHER" id="PTHR23003:SF62">
    <property type="entry name" value="SERINE_ARGININE (SR)-TYPE SHUTTLING MRNA BINDING PROTEIN NPL3"/>
    <property type="match status" value="1"/>
</dbReference>
<sequence>MAGEKVTTFKIYVGNIPEGATTEDIRQIFEEFGTVVECDCLGNRAFVHMEDDIEGKHAVGQLQDIELQGSKLKILESKNNIPPKTPIVKLLVKNVGSSVDARGLRNMFKRFGFVLEVELSNGVGHVCLEATGDIGSAIKEMNGKVIDDVALTVEPAPITTSTAPSPVTESDTSPAKKKFKSPNKYNGDNNSRSYNNYSDQSQWSTPSDYEAEAEWYGDEFINYSEPYVRDPYFPPPQQHFHTPERILRDPYAQQQQNAHFSRGSPRFRGPRPMAMGARGPHPVPMGARGPRPVSMGARGPRPMAMGVRGPRPVAMGPRGPRPMAVGGRGPPPLLFHRPPQGPPMMGGRVPLMRPRMPSHGHFPTPFGGHSQADNSFYTRSTEVVARNGPPPEIDRYQGQAEVFYEDEPLPSIPSRPPPRMNISDANMIPVGGSGMAYQGPTFARRGRGQPGQRGGGGRGRGRGKPQKFTALKEEISPGEKYPVPPVYNPNFRAPMKYQQDGPKRKGKKTKKPLVPAELPDYSLPVPDLPKDTVPKGAIFKPFPTPFQNNGFGSQISDMNAGASGSSNFSQRNEMDFTTDDF</sequence>
<dbReference type="InterPro" id="IPR050374">
    <property type="entry name" value="RRT5_SRSF_SR"/>
</dbReference>
<feature type="domain" description="RRM" evidence="8">
    <location>
        <begin position="9"/>
        <end position="79"/>
    </location>
</feature>
<evidence type="ECO:0000256" key="5">
    <source>
        <dbReference type="ARBA" id="ARBA00023242"/>
    </source>
</evidence>
<reference evidence="9 10" key="1">
    <citation type="submission" date="2024-08" db="EMBL/GenBank/DDBJ databases">
        <authorList>
            <person name="Cucini C."/>
            <person name="Frati F."/>
        </authorList>
    </citation>
    <scope>NUCLEOTIDE SEQUENCE [LARGE SCALE GENOMIC DNA]</scope>
</reference>
<protein>
    <recommendedName>
        <fullName evidence="8">RRM domain-containing protein</fullName>
    </recommendedName>
</protein>
<comment type="caution">
    <text evidence="9">The sequence shown here is derived from an EMBL/GenBank/DDBJ whole genome shotgun (WGS) entry which is preliminary data.</text>
</comment>
<dbReference type="PROSITE" id="PS50102">
    <property type="entry name" value="RRM"/>
    <property type="match status" value="2"/>
</dbReference>
<keyword evidence="10" id="KW-1185">Reference proteome</keyword>
<accession>A0ABP1Q0Q2</accession>
<dbReference type="PANTHER" id="PTHR23003">
    <property type="entry name" value="RNA RECOGNITION MOTIF RRM DOMAIN CONTAINING PROTEIN"/>
    <property type="match status" value="1"/>
</dbReference>
<feature type="region of interest" description="Disordered" evidence="7">
    <location>
        <begin position="549"/>
        <end position="581"/>
    </location>
</feature>
<feature type="region of interest" description="Disordered" evidence="7">
    <location>
        <begin position="157"/>
        <end position="205"/>
    </location>
</feature>
<feature type="domain" description="RRM" evidence="8">
    <location>
        <begin position="88"/>
        <end position="158"/>
    </location>
</feature>
<organism evidence="9 10">
    <name type="scientific">Orchesella dallaii</name>
    <dbReference type="NCBI Taxonomy" id="48710"/>
    <lineage>
        <taxon>Eukaryota</taxon>
        <taxon>Metazoa</taxon>
        <taxon>Ecdysozoa</taxon>
        <taxon>Arthropoda</taxon>
        <taxon>Hexapoda</taxon>
        <taxon>Collembola</taxon>
        <taxon>Entomobryomorpha</taxon>
        <taxon>Entomobryoidea</taxon>
        <taxon>Orchesellidae</taxon>
        <taxon>Orchesellinae</taxon>
        <taxon>Orchesella</taxon>
    </lineage>
</organism>
<feature type="region of interest" description="Disordered" evidence="7">
    <location>
        <begin position="254"/>
        <end position="342"/>
    </location>
</feature>
<dbReference type="EMBL" id="CAXLJM020000016">
    <property type="protein sequence ID" value="CAL8083211.1"/>
    <property type="molecule type" value="Genomic_DNA"/>
</dbReference>
<dbReference type="Gene3D" id="3.30.70.330">
    <property type="match status" value="2"/>
</dbReference>
<dbReference type="InterPro" id="IPR012677">
    <property type="entry name" value="Nucleotide-bd_a/b_plait_sf"/>
</dbReference>
<dbReference type="Proteomes" id="UP001642540">
    <property type="component" value="Unassembled WGS sequence"/>
</dbReference>
<feature type="compositionally biased region" description="Low complexity" evidence="7">
    <location>
        <begin position="157"/>
        <end position="168"/>
    </location>
</feature>
<evidence type="ECO:0000313" key="9">
    <source>
        <dbReference type="EMBL" id="CAL8083211.1"/>
    </source>
</evidence>
<evidence type="ECO:0000256" key="2">
    <source>
        <dbReference type="ARBA" id="ARBA00022664"/>
    </source>
</evidence>